<proteinExistence type="inferred from homology"/>
<sequence>MEPCAICKEKRQKCTKKIINEIDPSQRQACVDSQCFEAEARIRDPVYGCVGIIRGLQRRLQHLQLSLNISKRELAMIKHGQIQQHLSLIHNIRHPHATTTSSNTRRQLGLKTRLRVTGSPELHGRRKIKLVNPRHQGGNGNSTSTASHP</sequence>
<dbReference type="Pfam" id="PF03195">
    <property type="entry name" value="LOB"/>
    <property type="match status" value="1"/>
</dbReference>
<dbReference type="AlphaFoldDB" id="A0A0D3C8Z3"/>
<protein>
    <recommendedName>
        <fullName evidence="5">LOB domain-containing protein</fullName>
    </recommendedName>
</protein>
<evidence type="ECO:0000313" key="7">
    <source>
        <dbReference type="Proteomes" id="UP000032141"/>
    </source>
</evidence>
<evidence type="ECO:0000256" key="1">
    <source>
        <dbReference type="ARBA" id="ARBA00004123"/>
    </source>
</evidence>
<dbReference type="PANTHER" id="PTHR31301:SF83">
    <property type="entry name" value="PROTEIN ASYMMETRIC LEAVES 2"/>
    <property type="match status" value="1"/>
</dbReference>
<keyword evidence="4" id="KW-0539">Nucleus</keyword>
<dbReference type="HOGENOM" id="CLU_1752257_0_0_1"/>
<dbReference type="GO" id="GO:0005634">
    <property type="term" value="C:nucleus"/>
    <property type="evidence" value="ECO:0007669"/>
    <property type="project" value="UniProtKB-SubCell"/>
</dbReference>
<organism evidence="6 7">
    <name type="scientific">Brassica oleracea var. oleracea</name>
    <dbReference type="NCBI Taxonomy" id="109376"/>
    <lineage>
        <taxon>Eukaryota</taxon>
        <taxon>Viridiplantae</taxon>
        <taxon>Streptophyta</taxon>
        <taxon>Embryophyta</taxon>
        <taxon>Tracheophyta</taxon>
        <taxon>Spermatophyta</taxon>
        <taxon>Magnoliopsida</taxon>
        <taxon>eudicotyledons</taxon>
        <taxon>Gunneridae</taxon>
        <taxon>Pentapetalae</taxon>
        <taxon>rosids</taxon>
        <taxon>malvids</taxon>
        <taxon>Brassicales</taxon>
        <taxon>Brassicaceae</taxon>
        <taxon>Brassiceae</taxon>
        <taxon>Brassica</taxon>
    </lineage>
</organism>
<comment type="similarity">
    <text evidence="2">Belongs to the LOB domain-containing protein family.</text>
</comment>
<keyword evidence="7" id="KW-1185">Reference proteome</keyword>
<evidence type="ECO:0000256" key="4">
    <source>
        <dbReference type="ARBA" id="ARBA00023242"/>
    </source>
</evidence>
<dbReference type="PROSITE" id="PS50891">
    <property type="entry name" value="LOB"/>
    <property type="match status" value="1"/>
</dbReference>
<dbReference type="InterPro" id="IPR004883">
    <property type="entry name" value="LOB"/>
</dbReference>
<accession>A0A0D3C8Z3</accession>
<keyword evidence="3" id="KW-0217">Developmental protein</keyword>
<name>A0A0D3C8Z3_BRAOL</name>
<evidence type="ECO:0000256" key="3">
    <source>
        <dbReference type="ARBA" id="ARBA00022473"/>
    </source>
</evidence>
<evidence type="ECO:0000259" key="5">
    <source>
        <dbReference type="PROSITE" id="PS50891"/>
    </source>
</evidence>
<comment type="subcellular location">
    <subcellularLocation>
        <location evidence="1">Nucleus</location>
    </subcellularLocation>
</comment>
<reference evidence="6 7" key="1">
    <citation type="journal article" date="2014" name="Genome Biol.">
        <title>Transcriptome and methylome profiling reveals relics of genome dominance in the mesopolyploid Brassica oleracea.</title>
        <authorList>
            <person name="Parkin I.A."/>
            <person name="Koh C."/>
            <person name="Tang H."/>
            <person name="Robinson S.J."/>
            <person name="Kagale S."/>
            <person name="Clarke W.E."/>
            <person name="Town C.D."/>
            <person name="Nixon J."/>
            <person name="Krishnakumar V."/>
            <person name="Bidwell S.L."/>
            <person name="Denoeud F."/>
            <person name="Belcram H."/>
            <person name="Links M.G."/>
            <person name="Just J."/>
            <person name="Clarke C."/>
            <person name="Bender T."/>
            <person name="Huebert T."/>
            <person name="Mason A.S."/>
            <person name="Pires J.C."/>
            <person name="Barker G."/>
            <person name="Moore J."/>
            <person name="Walley P.G."/>
            <person name="Manoli S."/>
            <person name="Batley J."/>
            <person name="Edwards D."/>
            <person name="Nelson M.N."/>
            <person name="Wang X."/>
            <person name="Paterson A.H."/>
            <person name="King G."/>
            <person name="Bancroft I."/>
            <person name="Chalhoub B."/>
            <person name="Sharpe A.G."/>
        </authorList>
    </citation>
    <scope>NUCLEOTIDE SEQUENCE</scope>
    <source>
        <strain evidence="6 7">cv. TO1000</strain>
    </source>
</reference>
<dbReference type="EnsemblPlants" id="Bo5g010610.1">
    <property type="protein sequence ID" value="Bo5g010610.1"/>
    <property type="gene ID" value="Bo5g010610"/>
</dbReference>
<dbReference type="Gramene" id="Bo5g010610.1">
    <property type="protein sequence ID" value="Bo5g010610.1"/>
    <property type="gene ID" value="Bo5g010610"/>
</dbReference>
<reference evidence="6" key="2">
    <citation type="submission" date="2015-03" db="UniProtKB">
        <authorList>
            <consortium name="EnsemblPlants"/>
        </authorList>
    </citation>
    <scope>IDENTIFICATION</scope>
</reference>
<dbReference type="PANTHER" id="PTHR31301">
    <property type="entry name" value="LOB DOMAIN-CONTAINING PROTEIN 4-RELATED"/>
    <property type="match status" value="1"/>
</dbReference>
<dbReference type="STRING" id="109376.A0A0D3C8Z3"/>
<evidence type="ECO:0000256" key="2">
    <source>
        <dbReference type="ARBA" id="ARBA00005474"/>
    </source>
</evidence>
<evidence type="ECO:0000313" key="6">
    <source>
        <dbReference type="EnsemblPlants" id="Bo5g010610.1"/>
    </source>
</evidence>
<dbReference type="Proteomes" id="UP000032141">
    <property type="component" value="Chromosome C5"/>
</dbReference>
<feature type="domain" description="LOB" evidence="5">
    <location>
        <begin position="1"/>
        <end position="74"/>
    </location>
</feature>